<dbReference type="Pfam" id="PF13671">
    <property type="entry name" value="AAA_33"/>
    <property type="match status" value="1"/>
</dbReference>
<dbReference type="NCBIfam" id="TIGR01313">
    <property type="entry name" value="therm_gnt_kin"/>
    <property type="match status" value="1"/>
</dbReference>
<dbReference type="SUPFAM" id="SSF52540">
    <property type="entry name" value="P-loop containing nucleoside triphosphate hydrolases"/>
    <property type="match status" value="1"/>
</dbReference>
<evidence type="ECO:0000256" key="7">
    <source>
        <dbReference type="ARBA" id="ARBA00022840"/>
    </source>
</evidence>
<protein>
    <recommendedName>
        <fullName evidence="3 9">Gluconokinase</fullName>
        <ecNumber evidence="3 9">2.7.1.12</ecNumber>
    </recommendedName>
</protein>
<dbReference type="Gene3D" id="3.40.50.300">
    <property type="entry name" value="P-loop containing nucleotide triphosphate hydrolases"/>
    <property type="match status" value="1"/>
</dbReference>
<evidence type="ECO:0000256" key="9">
    <source>
        <dbReference type="RuleBase" id="RU363066"/>
    </source>
</evidence>
<sequence>MEQAVRAIVIMGVSGCGKSTVAEAICQRTSTYLIEGDAFHPPENIRKMSAGLPLTDADRQGWLERLAQEAADQLHVSERVVLTCSALKRRYRDTLRDTVPDLGFVFLELTPEQAAERVAHRSGHFMPTSLIASQFRDLEPPLDEPLVLKLSAIEPVEALADQAAAWWSHVGWR</sequence>
<accession>A0ABW8IM98</accession>
<evidence type="ECO:0000313" key="10">
    <source>
        <dbReference type="EMBL" id="MFK2855854.1"/>
    </source>
</evidence>
<gene>
    <name evidence="10" type="ORF">ISP18_14725</name>
</gene>
<evidence type="ECO:0000256" key="1">
    <source>
        <dbReference type="ARBA" id="ARBA00004761"/>
    </source>
</evidence>
<dbReference type="PANTHER" id="PTHR43442:SF3">
    <property type="entry name" value="GLUCONOKINASE-RELATED"/>
    <property type="match status" value="1"/>
</dbReference>
<dbReference type="PANTHER" id="PTHR43442">
    <property type="entry name" value="GLUCONOKINASE-RELATED"/>
    <property type="match status" value="1"/>
</dbReference>
<comment type="similarity">
    <text evidence="2 9">Belongs to the gluconokinase GntK/GntV family.</text>
</comment>
<dbReference type="Proteomes" id="UP001620409">
    <property type="component" value="Unassembled WGS sequence"/>
</dbReference>
<keyword evidence="6 9" id="KW-0418">Kinase</keyword>
<keyword evidence="7 9" id="KW-0067">ATP-binding</keyword>
<organism evidence="10 11">
    <name type="scientific">Dyella humi</name>
    <dbReference type="NCBI Taxonomy" id="1770547"/>
    <lineage>
        <taxon>Bacteria</taxon>
        <taxon>Pseudomonadati</taxon>
        <taxon>Pseudomonadota</taxon>
        <taxon>Gammaproteobacteria</taxon>
        <taxon>Lysobacterales</taxon>
        <taxon>Rhodanobacteraceae</taxon>
        <taxon>Dyella</taxon>
    </lineage>
</organism>
<evidence type="ECO:0000256" key="2">
    <source>
        <dbReference type="ARBA" id="ARBA00008420"/>
    </source>
</evidence>
<evidence type="ECO:0000313" key="11">
    <source>
        <dbReference type="Proteomes" id="UP001620409"/>
    </source>
</evidence>
<dbReference type="CDD" id="cd02021">
    <property type="entry name" value="GntK"/>
    <property type="match status" value="1"/>
</dbReference>
<name>A0ABW8IM98_9GAMM</name>
<dbReference type="InterPro" id="IPR027417">
    <property type="entry name" value="P-loop_NTPase"/>
</dbReference>
<comment type="catalytic activity">
    <reaction evidence="8 9">
        <text>D-gluconate + ATP = 6-phospho-D-gluconate + ADP + H(+)</text>
        <dbReference type="Rhea" id="RHEA:19433"/>
        <dbReference type="ChEBI" id="CHEBI:15378"/>
        <dbReference type="ChEBI" id="CHEBI:18391"/>
        <dbReference type="ChEBI" id="CHEBI:30616"/>
        <dbReference type="ChEBI" id="CHEBI:58759"/>
        <dbReference type="ChEBI" id="CHEBI:456216"/>
        <dbReference type="EC" id="2.7.1.12"/>
    </reaction>
</comment>
<dbReference type="EMBL" id="JADIKI010000023">
    <property type="protein sequence ID" value="MFK2855854.1"/>
    <property type="molecule type" value="Genomic_DNA"/>
</dbReference>
<keyword evidence="4 9" id="KW-0808">Transferase</keyword>
<evidence type="ECO:0000256" key="3">
    <source>
        <dbReference type="ARBA" id="ARBA00012054"/>
    </source>
</evidence>
<keyword evidence="11" id="KW-1185">Reference proteome</keyword>
<reference evidence="10 11" key="1">
    <citation type="submission" date="2020-10" db="EMBL/GenBank/DDBJ databases">
        <title>Phylogeny of dyella-like bacteria.</title>
        <authorList>
            <person name="Fu J."/>
        </authorList>
    </citation>
    <scope>NUCLEOTIDE SEQUENCE [LARGE SCALE GENOMIC DNA]</scope>
    <source>
        <strain evidence="10 11">DHG40</strain>
    </source>
</reference>
<comment type="pathway">
    <text evidence="1">Carbohydrate acid metabolism.</text>
</comment>
<proteinExistence type="inferred from homology"/>
<evidence type="ECO:0000256" key="5">
    <source>
        <dbReference type="ARBA" id="ARBA00022741"/>
    </source>
</evidence>
<evidence type="ECO:0000256" key="4">
    <source>
        <dbReference type="ARBA" id="ARBA00022679"/>
    </source>
</evidence>
<dbReference type="EC" id="2.7.1.12" evidence="3 9"/>
<evidence type="ECO:0000256" key="8">
    <source>
        <dbReference type="ARBA" id="ARBA00048090"/>
    </source>
</evidence>
<comment type="caution">
    <text evidence="10">The sequence shown here is derived from an EMBL/GenBank/DDBJ whole genome shotgun (WGS) entry which is preliminary data.</text>
</comment>
<keyword evidence="5 9" id="KW-0547">Nucleotide-binding</keyword>
<evidence type="ECO:0000256" key="6">
    <source>
        <dbReference type="ARBA" id="ARBA00022777"/>
    </source>
</evidence>
<dbReference type="InterPro" id="IPR006001">
    <property type="entry name" value="Therm_gnt_kin"/>
</dbReference>